<dbReference type="PANTHER" id="PTHR43649:SF12">
    <property type="entry name" value="DIACETYLCHITOBIOSE BINDING PROTEIN DASA"/>
    <property type="match status" value="1"/>
</dbReference>
<dbReference type="Proteomes" id="UP000339690">
    <property type="component" value="Chromosome"/>
</dbReference>
<dbReference type="PROSITE" id="PS51257">
    <property type="entry name" value="PROKAR_LIPOPROTEIN"/>
    <property type="match status" value="1"/>
</dbReference>
<dbReference type="EMBL" id="CP045915">
    <property type="protein sequence ID" value="QGH35435.1"/>
    <property type="molecule type" value="Genomic_DNA"/>
</dbReference>
<name>A0A5Q2TLB4_9BACI</name>
<dbReference type="InterPro" id="IPR006059">
    <property type="entry name" value="SBP"/>
</dbReference>
<protein>
    <submittedName>
        <fullName evidence="1">Extracellular solute-binding protein</fullName>
    </submittedName>
</protein>
<keyword evidence="2" id="KW-1185">Reference proteome</keyword>
<dbReference type="RefSeq" id="WP_153791808.1">
    <property type="nucleotide sequence ID" value="NZ_CP045915.1"/>
</dbReference>
<dbReference type="InterPro" id="IPR050490">
    <property type="entry name" value="Bact_solute-bd_prot1"/>
</dbReference>
<dbReference type="AlphaFoldDB" id="A0A5Q2TLB4"/>
<dbReference type="Pfam" id="PF01547">
    <property type="entry name" value="SBP_bac_1"/>
    <property type="match status" value="1"/>
</dbReference>
<proteinExistence type="predicted"/>
<dbReference type="PANTHER" id="PTHR43649">
    <property type="entry name" value="ARABINOSE-BINDING PROTEIN-RELATED"/>
    <property type="match status" value="1"/>
</dbReference>
<organism evidence="1 2">
    <name type="scientific">Gracilibacillus salitolerans</name>
    <dbReference type="NCBI Taxonomy" id="2663022"/>
    <lineage>
        <taxon>Bacteria</taxon>
        <taxon>Bacillati</taxon>
        <taxon>Bacillota</taxon>
        <taxon>Bacilli</taxon>
        <taxon>Bacillales</taxon>
        <taxon>Bacillaceae</taxon>
        <taxon>Gracilibacillus</taxon>
    </lineage>
</organism>
<dbReference type="SUPFAM" id="SSF53850">
    <property type="entry name" value="Periplasmic binding protein-like II"/>
    <property type="match status" value="1"/>
</dbReference>
<evidence type="ECO:0000313" key="1">
    <source>
        <dbReference type="EMBL" id="QGH35435.1"/>
    </source>
</evidence>
<accession>A0A5Q2TLB4</accession>
<gene>
    <name evidence="1" type="ORF">GI584_15860</name>
</gene>
<dbReference type="KEGG" id="grc:GI584_15860"/>
<dbReference type="Gene3D" id="3.40.190.10">
    <property type="entry name" value="Periplasmic binding protein-like II"/>
    <property type="match status" value="1"/>
</dbReference>
<sequence length="432" mass="50398">MKPFRLWITAVTIIILVGCHSSSFKPLQESSLGIEPVEMEENAEKDKRLVIWTHSNIFEDSLPEFLDMYSDVEVDIKVIEQNLTQEYRQGMLSGKSPDLYVLPDYTLGEFTGISGFENLYEEKYYEESFFDRRPESLLNHYIDEDKNEMFAIPLLFFPYVTYYRADILNEYGYPSDPIELSNYINNHENWLNMAQDLKENGHYIVESEQMMLEMVLRTSYLLDEEYNYLAKEEPYVTTFNTATEVVNKELSPYINMWDETGKEAFQNDELVMFQMASYVTSHLKEWVPEQNGKWGITTLPFQLAGVDKQASMSIAISEDSNHKELAWAFAKKMADDMLGMYEHPENDPFFINEDLTQLYWIALNKDVPGKPQSLDQDIQFIWDVAMKGFNSGNSVTREAIENVNEEIMERIKYDQRALQKFIKASTEEGTAE</sequence>
<reference evidence="1 2" key="1">
    <citation type="submission" date="2019-11" db="EMBL/GenBank/DDBJ databases">
        <title>Gracilibacillus salitolerans sp. nov., a moderate halophile isolated from a saline soil in northwest China.</title>
        <authorList>
            <person name="Gan L."/>
        </authorList>
    </citation>
    <scope>NUCLEOTIDE SEQUENCE [LARGE SCALE GENOMIC DNA]</scope>
    <source>
        <strain evidence="1 2">SCU50</strain>
    </source>
</reference>
<evidence type="ECO:0000313" key="2">
    <source>
        <dbReference type="Proteomes" id="UP000339690"/>
    </source>
</evidence>